<keyword evidence="6" id="KW-1185">Reference proteome</keyword>
<dbReference type="Proteomes" id="UP001497472">
    <property type="component" value="Unassembled WGS sequence"/>
</dbReference>
<evidence type="ECO:0000313" key="6">
    <source>
        <dbReference type="Proteomes" id="UP001497472"/>
    </source>
</evidence>
<comment type="subcellular location">
    <subcellularLocation>
        <location evidence="1">Nucleus</location>
    </subcellularLocation>
</comment>
<dbReference type="EMBL" id="CAVLEF010000005">
    <property type="protein sequence ID" value="CAK1543894.1"/>
    <property type="molecule type" value="Genomic_DNA"/>
</dbReference>
<evidence type="ECO:0000256" key="3">
    <source>
        <dbReference type="SAM" id="MobiDB-lite"/>
    </source>
</evidence>
<evidence type="ECO:0000256" key="1">
    <source>
        <dbReference type="ARBA" id="ARBA00004123"/>
    </source>
</evidence>
<dbReference type="PANTHER" id="PTHR23110:SF92">
    <property type="entry name" value="MODIFIER OF MDG4"/>
    <property type="match status" value="1"/>
</dbReference>
<feature type="domain" description="BTB" evidence="4">
    <location>
        <begin position="15"/>
        <end position="80"/>
    </location>
</feature>
<feature type="compositionally biased region" description="Basic residues" evidence="3">
    <location>
        <begin position="471"/>
        <end position="481"/>
    </location>
</feature>
<feature type="region of interest" description="Disordered" evidence="3">
    <location>
        <begin position="97"/>
        <end position="189"/>
    </location>
</feature>
<dbReference type="Pfam" id="PF00651">
    <property type="entry name" value="BTB"/>
    <property type="match status" value="1"/>
</dbReference>
<organism evidence="5 6">
    <name type="scientific">Leptosia nina</name>
    <dbReference type="NCBI Taxonomy" id="320188"/>
    <lineage>
        <taxon>Eukaryota</taxon>
        <taxon>Metazoa</taxon>
        <taxon>Ecdysozoa</taxon>
        <taxon>Arthropoda</taxon>
        <taxon>Hexapoda</taxon>
        <taxon>Insecta</taxon>
        <taxon>Pterygota</taxon>
        <taxon>Neoptera</taxon>
        <taxon>Endopterygota</taxon>
        <taxon>Lepidoptera</taxon>
        <taxon>Glossata</taxon>
        <taxon>Ditrysia</taxon>
        <taxon>Papilionoidea</taxon>
        <taxon>Pieridae</taxon>
        <taxon>Pierinae</taxon>
        <taxon>Leptosia</taxon>
    </lineage>
</organism>
<gene>
    <name evidence="5" type="ORF">LNINA_LOCUS3684</name>
</gene>
<sequence length="481" mass="53651">MSAGFHGLLSRGDLVDVTLAAEGRLLQAHKLVLSVCSPYFQEMFKMNPTQHPIVFLKDVSHSALRDLLQFMYQGEVNVKQEELATFISTAEQLQVKGLTGNQNEESSTPSKPKPTSRPGPRSSQQRQSVMTKLETDLETKTTTPVAIKRTNRPSIASNNSSSSQSGPAKRKCIDPLEAGPSGSTKDEFVTIPDEEDNNAVAPKMEPEFVNESLWDEDEDGTNNDETNFGEDDSNMDMSGFDGSATGDGTISAGGEGGAVGDAQELFHDIGALLHVSCTEYLPSKKQLPSLLESVEHLEDENIASVQLGEPQKVVRRRKREPTKWKKVIRKENRVKGKQYINTKGNVVRQKEMDEHQPCSCVAKCHKKISPAQQRELFQKFYDLGTFDAQTSYLFSLVHVAPKFRTSISQMDSSISRRFNTRVYQVENSDGGTTKVCKEFFKKIFQVSDGRITRLLRNKLSVSTPPQDQRGRRTPKKKTNNE</sequence>
<dbReference type="SUPFAM" id="SSF54695">
    <property type="entry name" value="POZ domain"/>
    <property type="match status" value="1"/>
</dbReference>
<feature type="region of interest" description="Disordered" evidence="3">
    <location>
        <begin position="215"/>
        <end position="234"/>
    </location>
</feature>
<name>A0AAV1J3D6_9NEOP</name>
<dbReference type="PANTHER" id="PTHR23110">
    <property type="entry name" value="BTB DOMAIN TRANSCRIPTION FACTOR"/>
    <property type="match status" value="1"/>
</dbReference>
<dbReference type="CDD" id="cd18315">
    <property type="entry name" value="BTB_POZ_BAB-like"/>
    <property type="match status" value="1"/>
</dbReference>
<protein>
    <recommendedName>
        <fullName evidence="4">BTB domain-containing protein</fullName>
    </recommendedName>
</protein>
<dbReference type="GO" id="GO:0005634">
    <property type="term" value="C:nucleus"/>
    <property type="evidence" value="ECO:0007669"/>
    <property type="project" value="UniProtKB-SubCell"/>
</dbReference>
<dbReference type="InterPro" id="IPR011333">
    <property type="entry name" value="SKP1/BTB/POZ_sf"/>
</dbReference>
<dbReference type="Gene3D" id="3.30.710.10">
    <property type="entry name" value="Potassium Channel Kv1.1, Chain A"/>
    <property type="match status" value="1"/>
</dbReference>
<reference evidence="5 6" key="1">
    <citation type="submission" date="2023-11" db="EMBL/GenBank/DDBJ databases">
        <authorList>
            <person name="Okamura Y."/>
        </authorList>
    </citation>
    <scope>NUCLEOTIDE SEQUENCE [LARGE SCALE GENOMIC DNA]</scope>
</reference>
<dbReference type="InterPro" id="IPR051095">
    <property type="entry name" value="Dros_DevTransReg"/>
</dbReference>
<dbReference type="GO" id="GO:0006357">
    <property type="term" value="P:regulation of transcription by RNA polymerase II"/>
    <property type="evidence" value="ECO:0007669"/>
    <property type="project" value="TreeGrafter"/>
</dbReference>
<dbReference type="PROSITE" id="PS50097">
    <property type="entry name" value="BTB"/>
    <property type="match status" value="1"/>
</dbReference>
<feature type="region of interest" description="Disordered" evidence="3">
    <location>
        <begin position="457"/>
        <end position="481"/>
    </location>
</feature>
<dbReference type="InterPro" id="IPR000210">
    <property type="entry name" value="BTB/POZ_dom"/>
</dbReference>
<dbReference type="AlphaFoldDB" id="A0AAV1J3D6"/>
<proteinExistence type="predicted"/>
<evidence type="ECO:0000313" key="5">
    <source>
        <dbReference type="EMBL" id="CAK1543894.1"/>
    </source>
</evidence>
<evidence type="ECO:0000259" key="4">
    <source>
        <dbReference type="PROSITE" id="PS50097"/>
    </source>
</evidence>
<comment type="caution">
    <text evidence="5">The sequence shown here is derived from an EMBL/GenBank/DDBJ whole genome shotgun (WGS) entry which is preliminary data.</text>
</comment>
<dbReference type="SMART" id="SM00225">
    <property type="entry name" value="BTB"/>
    <property type="match status" value="1"/>
</dbReference>
<evidence type="ECO:0000256" key="2">
    <source>
        <dbReference type="ARBA" id="ARBA00023242"/>
    </source>
</evidence>
<accession>A0AAV1J3D6</accession>
<keyword evidence="2" id="KW-0539">Nucleus</keyword>